<dbReference type="RefSeq" id="WP_345193119.1">
    <property type="nucleotide sequence ID" value="NZ_BAABJJ010000039.1"/>
</dbReference>
<comment type="similarity">
    <text evidence="1 7">Belongs to the N(4)/N(6)-methyltransferase family.</text>
</comment>
<dbReference type="InterPro" id="IPR023095">
    <property type="entry name" value="Ade_MeTrfase_dom_2"/>
</dbReference>
<reference evidence="9" key="1">
    <citation type="journal article" date="2019" name="Int. J. Syst. Evol. Microbiol.">
        <title>The Global Catalogue of Microorganisms (GCM) 10K type strain sequencing project: providing services to taxonomists for standard genome sequencing and annotation.</title>
        <authorList>
            <consortium name="The Broad Institute Genomics Platform"/>
            <consortium name="The Broad Institute Genome Sequencing Center for Infectious Disease"/>
            <person name="Wu L."/>
            <person name="Ma J."/>
        </authorList>
    </citation>
    <scope>NUCLEOTIDE SEQUENCE [LARGE SCALE GENOMIC DNA]</scope>
    <source>
        <strain evidence="9">JCM 18285</strain>
    </source>
</reference>
<evidence type="ECO:0000256" key="7">
    <source>
        <dbReference type="RuleBase" id="RU361257"/>
    </source>
</evidence>
<dbReference type="NCBIfam" id="TIGR00571">
    <property type="entry name" value="dam"/>
    <property type="match status" value="1"/>
</dbReference>
<dbReference type="InterPro" id="IPR002052">
    <property type="entry name" value="DNA_methylase_N6_adenine_CS"/>
</dbReference>
<comment type="caution">
    <text evidence="8">The sequence shown here is derived from an EMBL/GenBank/DDBJ whole genome shotgun (WGS) entry which is preliminary data.</text>
</comment>
<evidence type="ECO:0000256" key="3">
    <source>
        <dbReference type="ARBA" id="ARBA00022603"/>
    </source>
</evidence>
<dbReference type="PIRSF" id="PIRSF000398">
    <property type="entry name" value="M_m6A_EcoRV"/>
    <property type="match status" value="1"/>
</dbReference>
<dbReference type="InterPro" id="IPR012263">
    <property type="entry name" value="M_m6A_EcoRV"/>
</dbReference>
<dbReference type="Gene3D" id="1.10.1020.10">
    <property type="entry name" value="Adenine-specific Methyltransferase, Domain 2"/>
    <property type="match status" value="1"/>
</dbReference>
<accession>A0ABP9GUF2</accession>
<dbReference type="PANTHER" id="PTHR30481">
    <property type="entry name" value="DNA ADENINE METHYLASE"/>
    <property type="match status" value="1"/>
</dbReference>
<keyword evidence="3 7" id="KW-0489">Methyltransferase</keyword>
<evidence type="ECO:0000313" key="9">
    <source>
        <dbReference type="Proteomes" id="UP001501302"/>
    </source>
</evidence>
<evidence type="ECO:0000313" key="8">
    <source>
        <dbReference type="EMBL" id="GAA4953045.1"/>
    </source>
</evidence>
<proteinExistence type="inferred from homology"/>
<evidence type="ECO:0000256" key="2">
    <source>
        <dbReference type="ARBA" id="ARBA00011900"/>
    </source>
</evidence>
<dbReference type="Proteomes" id="UP001501302">
    <property type="component" value="Unassembled WGS sequence"/>
</dbReference>
<dbReference type="PANTHER" id="PTHR30481:SF3">
    <property type="entry name" value="DNA ADENINE METHYLASE"/>
    <property type="match status" value="1"/>
</dbReference>
<gene>
    <name evidence="8" type="ORF">GCM10023314_28270</name>
</gene>
<dbReference type="Gene3D" id="3.40.50.150">
    <property type="entry name" value="Vaccinia Virus protein VP39"/>
    <property type="match status" value="1"/>
</dbReference>
<dbReference type="EMBL" id="BAABJJ010000039">
    <property type="protein sequence ID" value="GAA4953045.1"/>
    <property type="molecule type" value="Genomic_DNA"/>
</dbReference>
<evidence type="ECO:0000256" key="1">
    <source>
        <dbReference type="ARBA" id="ARBA00006594"/>
    </source>
</evidence>
<comment type="catalytic activity">
    <reaction evidence="6 7">
        <text>a 2'-deoxyadenosine in DNA + S-adenosyl-L-methionine = an N(6)-methyl-2'-deoxyadenosine in DNA + S-adenosyl-L-homocysteine + H(+)</text>
        <dbReference type="Rhea" id="RHEA:15197"/>
        <dbReference type="Rhea" id="RHEA-COMP:12418"/>
        <dbReference type="Rhea" id="RHEA-COMP:12419"/>
        <dbReference type="ChEBI" id="CHEBI:15378"/>
        <dbReference type="ChEBI" id="CHEBI:57856"/>
        <dbReference type="ChEBI" id="CHEBI:59789"/>
        <dbReference type="ChEBI" id="CHEBI:90615"/>
        <dbReference type="ChEBI" id="CHEBI:90616"/>
        <dbReference type="EC" id="2.1.1.72"/>
    </reaction>
</comment>
<dbReference type="Pfam" id="PF02086">
    <property type="entry name" value="MethyltransfD12"/>
    <property type="match status" value="1"/>
</dbReference>
<organism evidence="8 9">
    <name type="scientific">Algibacter agarivorans</name>
    <dbReference type="NCBI Taxonomy" id="1109741"/>
    <lineage>
        <taxon>Bacteria</taxon>
        <taxon>Pseudomonadati</taxon>
        <taxon>Bacteroidota</taxon>
        <taxon>Flavobacteriia</taxon>
        <taxon>Flavobacteriales</taxon>
        <taxon>Flavobacteriaceae</taxon>
        <taxon>Algibacter</taxon>
    </lineage>
</organism>
<dbReference type="SUPFAM" id="SSF53335">
    <property type="entry name" value="S-adenosyl-L-methionine-dependent methyltransferases"/>
    <property type="match status" value="1"/>
</dbReference>
<sequence length="275" mass="32127">MKELTTIIDKQAKPFLRWAGGKKWLLKYLENMIEMDKYNAYHEPFIGGGSVFFKFSPKTSFISDSNEWLIETYNSIKENPTEIIKYLEKFSKEKEDYYKIRGRNYTNQFKKSAQFIYLNQMSFNGIFRVNLSGKYNVPYGNRSKYNFDCENIISVSSALKNTKIKHSDFSNTIDNVKKGDLVFLDPPYTITHNLNGFVQYNQKIFSLEDQYKLAEMIQEIKNKEAFYILTNAAHKKVKEIFDDTDTLLEISRASVIGGKGAKRGKYSEYLFTNII</sequence>
<dbReference type="PRINTS" id="PR00505">
    <property type="entry name" value="D12N6MTFRASE"/>
</dbReference>
<dbReference type="InterPro" id="IPR029063">
    <property type="entry name" value="SAM-dependent_MTases_sf"/>
</dbReference>
<keyword evidence="4 7" id="KW-0808">Transferase</keyword>
<dbReference type="GO" id="GO:0008168">
    <property type="term" value="F:methyltransferase activity"/>
    <property type="evidence" value="ECO:0007669"/>
    <property type="project" value="UniProtKB-KW"/>
</dbReference>
<dbReference type="InterPro" id="IPR012327">
    <property type="entry name" value="MeTrfase_D12"/>
</dbReference>
<keyword evidence="5 7" id="KW-0949">S-adenosyl-L-methionine</keyword>
<dbReference type="GO" id="GO:0032259">
    <property type="term" value="P:methylation"/>
    <property type="evidence" value="ECO:0007669"/>
    <property type="project" value="UniProtKB-KW"/>
</dbReference>
<name>A0ABP9GUF2_9FLAO</name>
<evidence type="ECO:0000256" key="6">
    <source>
        <dbReference type="ARBA" id="ARBA00047942"/>
    </source>
</evidence>
<dbReference type="PROSITE" id="PS00092">
    <property type="entry name" value="N6_MTASE"/>
    <property type="match status" value="1"/>
</dbReference>
<dbReference type="EC" id="2.1.1.72" evidence="2 7"/>
<protein>
    <recommendedName>
        <fullName evidence="2 7">Site-specific DNA-methyltransferase (adenine-specific)</fullName>
        <ecNumber evidence="2 7">2.1.1.72</ecNumber>
    </recommendedName>
</protein>
<keyword evidence="9" id="KW-1185">Reference proteome</keyword>
<evidence type="ECO:0000256" key="4">
    <source>
        <dbReference type="ARBA" id="ARBA00022679"/>
    </source>
</evidence>
<evidence type="ECO:0000256" key="5">
    <source>
        <dbReference type="ARBA" id="ARBA00022691"/>
    </source>
</evidence>